<gene>
    <name evidence="1" type="ORF">IW261DRAFT_1365375</name>
</gene>
<evidence type="ECO:0008006" key="3">
    <source>
        <dbReference type="Google" id="ProtNLM"/>
    </source>
</evidence>
<sequence>MDSGASMRHRTRFGNWWDSMKKFISSLWRKAKQSIAEWLAHSQLSVWYHKVTKYSLIHHEYTGLPEITLSALSETGQVELTIPVLKQRSYTGNKPVISSALANTPCARLGIDGVFEKLNTTLGTSYSLGSFGETTRHSILEPYVAQNDDFGTVYSHLRNFWYDNATEIEHALHIREEEDKEMRVEVLVDDRITRWNVPPRRVWDLYANRVVPYWVADKNPSMPQPWGISHAWVDEKDRTNTMTPINGDEWPVPMPKDANLNLIRIEMLNLGAEYAWLDVLCLRQKGGKNEHLRVEEWKLDVPTIGYVYCGAWRVICYFNGLGRPLHLTLGYFQSDRCWFRRAWTLQEMTEHAIIGGETGHGIMEMDVRKAFDEQLAHLREMRKRSMAPELVLEMQNRASSKPLDKVAGLAYLLQSGCIPIYDAEMSDTDAWEMLMDIMPSRYRAQLFFYFPEPGSGSKSWRPSWRQIMTIKHLVPCSFWWLAYVYQMGDTWCEGYCIHSAHVQGLDDRLKEETPRQGKMVFKNRVGNSHTFKIFADHMFPIPDGSYALIGVNDCSSIHPLNLWVVGRLNEDQKFQKLSVFRLADDEQQNLRKLNLKIVKNFLC</sequence>
<accession>A0AA39UAD3</accession>
<dbReference type="EMBL" id="JAUEPR010000012">
    <property type="protein sequence ID" value="KAK0479113.1"/>
    <property type="molecule type" value="Genomic_DNA"/>
</dbReference>
<dbReference type="Proteomes" id="UP001175227">
    <property type="component" value="Unassembled WGS sequence"/>
</dbReference>
<reference evidence="1" key="1">
    <citation type="submission" date="2023-06" db="EMBL/GenBank/DDBJ databases">
        <authorList>
            <consortium name="Lawrence Berkeley National Laboratory"/>
            <person name="Ahrendt S."/>
            <person name="Sahu N."/>
            <person name="Indic B."/>
            <person name="Wong-Bajracharya J."/>
            <person name="Merenyi Z."/>
            <person name="Ke H.-M."/>
            <person name="Monk M."/>
            <person name="Kocsube S."/>
            <person name="Drula E."/>
            <person name="Lipzen A."/>
            <person name="Balint B."/>
            <person name="Henrissat B."/>
            <person name="Andreopoulos B."/>
            <person name="Martin F.M."/>
            <person name="Harder C.B."/>
            <person name="Rigling D."/>
            <person name="Ford K.L."/>
            <person name="Foster G.D."/>
            <person name="Pangilinan J."/>
            <person name="Papanicolaou A."/>
            <person name="Barry K."/>
            <person name="LaButti K."/>
            <person name="Viragh M."/>
            <person name="Koriabine M."/>
            <person name="Yan M."/>
            <person name="Riley R."/>
            <person name="Champramary S."/>
            <person name="Plett K.L."/>
            <person name="Tsai I.J."/>
            <person name="Slot J."/>
            <person name="Sipos G."/>
            <person name="Plett J."/>
            <person name="Nagy L.G."/>
            <person name="Grigoriev I.V."/>
        </authorList>
    </citation>
    <scope>NUCLEOTIDE SEQUENCE</scope>
    <source>
        <strain evidence="1">ICMP 16352</strain>
    </source>
</reference>
<keyword evidence="2" id="KW-1185">Reference proteome</keyword>
<comment type="caution">
    <text evidence="1">The sequence shown here is derived from an EMBL/GenBank/DDBJ whole genome shotgun (WGS) entry which is preliminary data.</text>
</comment>
<evidence type="ECO:0000313" key="2">
    <source>
        <dbReference type="Proteomes" id="UP001175227"/>
    </source>
</evidence>
<protein>
    <recommendedName>
        <fullName evidence="3">Heterokaryon incompatibility domain-containing protein</fullName>
    </recommendedName>
</protein>
<name>A0AA39UAD3_9AGAR</name>
<dbReference type="AlphaFoldDB" id="A0AA39UAD3"/>
<proteinExistence type="predicted"/>
<organism evidence="1 2">
    <name type="scientific">Armillaria novae-zelandiae</name>
    <dbReference type="NCBI Taxonomy" id="153914"/>
    <lineage>
        <taxon>Eukaryota</taxon>
        <taxon>Fungi</taxon>
        <taxon>Dikarya</taxon>
        <taxon>Basidiomycota</taxon>
        <taxon>Agaricomycotina</taxon>
        <taxon>Agaricomycetes</taxon>
        <taxon>Agaricomycetidae</taxon>
        <taxon>Agaricales</taxon>
        <taxon>Marasmiineae</taxon>
        <taxon>Physalacriaceae</taxon>
        <taxon>Armillaria</taxon>
    </lineage>
</organism>
<evidence type="ECO:0000313" key="1">
    <source>
        <dbReference type="EMBL" id="KAK0479113.1"/>
    </source>
</evidence>